<keyword evidence="3" id="KW-1185">Reference proteome</keyword>
<dbReference type="Pfam" id="PF08011">
    <property type="entry name" value="PDDEXK_9"/>
    <property type="match status" value="1"/>
</dbReference>
<gene>
    <name evidence="2" type="ORF">RCF98_13130</name>
</gene>
<dbReference type="InterPro" id="IPR027417">
    <property type="entry name" value="P-loop_NTPase"/>
</dbReference>
<dbReference type="InterPro" id="IPR018631">
    <property type="entry name" value="AAA-ATPase-like_dom"/>
</dbReference>
<dbReference type="InterPro" id="IPR012547">
    <property type="entry name" value="PDDEXK_9"/>
</dbReference>
<dbReference type="Proteomes" id="UP001236657">
    <property type="component" value="Chromosome"/>
</dbReference>
<evidence type="ECO:0000313" key="2">
    <source>
        <dbReference type="EMBL" id="WML89908.1"/>
    </source>
</evidence>
<dbReference type="EMBL" id="CP133218">
    <property type="protein sequence ID" value="WML89908.1"/>
    <property type="molecule type" value="Genomic_DNA"/>
</dbReference>
<evidence type="ECO:0000313" key="3">
    <source>
        <dbReference type="Proteomes" id="UP001236657"/>
    </source>
</evidence>
<dbReference type="PANTHER" id="PTHR34825">
    <property type="entry name" value="CONSERVED PROTEIN, WITH A WEAK D-GALACTARATE DEHYDRATASE/ALTRONATE HYDROLASE DOMAIN"/>
    <property type="match status" value="1"/>
</dbReference>
<proteinExistence type="predicted"/>
<organism evidence="2 3">
    <name type="scientific">Thiothrix lacustris</name>
    <dbReference type="NCBI Taxonomy" id="525917"/>
    <lineage>
        <taxon>Bacteria</taxon>
        <taxon>Pseudomonadati</taxon>
        <taxon>Pseudomonadota</taxon>
        <taxon>Gammaproteobacteria</taxon>
        <taxon>Thiotrichales</taxon>
        <taxon>Thiotrichaceae</taxon>
        <taxon>Thiothrix</taxon>
    </lineage>
</organism>
<dbReference type="PANTHER" id="PTHR34825:SF1">
    <property type="entry name" value="AAA-ATPASE-LIKE DOMAIN-CONTAINING PROTEIN"/>
    <property type="match status" value="1"/>
</dbReference>
<feature type="domain" description="AAA-ATPase-like" evidence="1">
    <location>
        <begin position="11"/>
        <end position="205"/>
    </location>
</feature>
<sequence length="515" mass="59311">MTQHSRPLKLPIGIQDFADIREEGYLYVDKTATIFDLLTTGKYYFLSRPRRFGKSLTLSVIKYLYGGRRDLFTGLSIEPQWNWNKTHPVLHISFSDIGYKTLGLEAAMLSELQLLSAKWGIELREAGIARQFRELLHKLAEKHGKVVLLVDEYDKPLIDYLDEPEKAKAHQQLLKAFYATLKDSGTYIEFLLLTGVSKFSQVSIFSDLNHLKDITLHPRFTTLTGYTQQEVGQHFGERIAELATTGNRSVEAQTALIRDWYNGYSWGQGVTLYNPFSLMSYLDAGQFTNYWFSTGTPTFLLKLMRKKWIYDISAVELSELAFSSYDVEDLQVYPILFQTGYLTIKGRNEFGLYCMGYPNREVQESMLMYLISNVAQDESSMSKTMVLQIRAAFYQNDMDSLIRLINSIFKNIPSHIFIAEAEAYYHSLIFLVFFYLGQYAESEVNTNNGRLDCVVKTDKHIYVIEFKLNQSAKVALQQIKDKGYAEKYLADSRKKVLLGINFSSESKVVKDWFAE</sequence>
<keyword evidence="2" id="KW-0067">ATP-binding</keyword>
<evidence type="ECO:0000259" key="1">
    <source>
        <dbReference type="Pfam" id="PF09820"/>
    </source>
</evidence>
<name>A0ABY9MN01_9GAMM</name>
<reference evidence="2 3" key="1">
    <citation type="submission" date="2023-08" db="EMBL/GenBank/DDBJ databases">
        <title>New molecular markers tilS and rpoB for phylogenetic and monitoring studies of the genus Thiothrix biodiversity.</title>
        <authorList>
            <person name="Ravin N.V."/>
            <person name="Smolyakov D."/>
            <person name="Markov N.D."/>
            <person name="Beletsky A.V."/>
            <person name="Mardanov A.V."/>
            <person name="Rudenko T.S."/>
            <person name="Grabovich M.Y."/>
        </authorList>
    </citation>
    <scope>NUCLEOTIDE SEQUENCE [LARGE SCALE GENOMIC DNA]</scope>
    <source>
        <strain evidence="2 3">MK1</strain>
    </source>
</reference>
<dbReference type="RefSeq" id="WP_308894207.1">
    <property type="nucleotide sequence ID" value="NZ_CP133218.1"/>
</dbReference>
<accession>A0ABY9MN01</accession>
<protein>
    <submittedName>
        <fullName evidence="2">ATP-binding protein</fullName>
    </submittedName>
</protein>
<dbReference type="SUPFAM" id="SSF52540">
    <property type="entry name" value="P-loop containing nucleoside triphosphate hydrolases"/>
    <property type="match status" value="1"/>
</dbReference>
<dbReference type="GO" id="GO:0005524">
    <property type="term" value="F:ATP binding"/>
    <property type="evidence" value="ECO:0007669"/>
    <property type="project" value="UniProtKB-KW"/>
</dbReference>
<keyword evidence="2" id="KW-0547">Nucleotide-binding</keyword>
<dbReference type="Pfam" id="PF09820">
    <property type="entry name" value="AAA-ATPase_like"/>
    <property type="match status" value="1"/>
</dbReference>